<protein>
    <submittedName>
        <fullName evidence="2">Alternative dihydrofolate reductase 3</fullName>
    </submittedName>
</protein>
<organism evidence="2">
    <name type="scientific">hydrothermal vent metagenome</name>
    <dbReference type="NCBI Taxonomy" id="652676"/>
    <lineage>
        <taxon>unclassified sequences</taxon>
        <taxon>metagenomes</taxon>
        <taxon>ecological metagenomes</taxon>
    </lineage>
</organism>
<name>A0A160VC38_9ZZZZ</name>
<evidence type="ECO:0000259" key="1">
    <source>
        <dbReference type="Pfam" id="PF13474"/>
    </source>
</evidence>
<dbReference type="Gene3D" id="3.10.450.50">
    <property type="match status" value="1"/>
</dbReference>
<dbReference type="SUPFAM" id="SSF54427">
    <property type="entry name" value="NTF2-like"/>
    <property type="match status" value="1"/>
</dbReference>
<dbReference type="EMBL" id="FAXA01000449">
    <property type="protein sequence ID" value="CUV03638.1"/>
    <property type="molecule type" value="Genomic_DNA"/>
</dbReference>
<dbReference type="AlphaFoldDB" id="A0A160VC38"/>
<proteinExistence type="predicted"/>
<gene>
    <name evidence="2" type="ORF">MGWOODY_Clf990</name>
</gene>
<dbReference type="Pfam" id="PF13474">
    <property type="entry name" value="SnoaL_3"/>
    <property type="match status" value="1"/>
</dbReference>
<feature type="domain" description="SnoaL-like" evidence="1">
    <location>
        <begin position="13"/>
        <end position="130"/>
    </location>
</feature>
<dbReference type="PANTHER" id="PTHR34957">
    <property type="entry name" value="NUCLEAR TRANSPORT FACTOR 2 (NTF2) FAMILY PROTEIN"/>
    <property type="match status" value="1"/>
</dbReference>
<reference evidence="2" key="1">
    <citation type="submission" date="2015-10" db="EMBL/GenBank/DDBJ databases">
        <authorList>
            <person name="Gilbert D.G."/>
        </authorList>
    </citation>
    <scope>NUCLEOTIDE SEQUENCE</scope>
</reference>
<evidence type="ECO:0000313" key="2">
    <source>
        <dbReference type="EMBL" id="CUV03638.1"/>
    </source>
</evidence>
<dbReference type="PANTHER" id="PTHR34957:SF1">
    <property type="entry name" value="NUCLEAR TRANSPORT FACTOR 2 (NTF2) FAMILY PROTEIN"/>
    <property type="match status" value="1"/>
</dbReference>
<sequence length="133" mass="15060">MVPQPEPEIVEEIKAANQRFYDAFSDLDIAGMDRVWETSDRAMCVHPGWAPLIGWEDVRQSWDRIFQNTALMQFQVRYLNVVVQGELGFVTCIEGITSVVQGTASNFSTFATNIFARYEDGWRMVAHHASQGG</sequence>
<dbReference type="InterPro" id="IPR032710">
    <property type="entry name" value="NTF2-like_dom_sf"/>
</dbReference>
<dbReference type="InterPro" id="IPR037401">
    <property type="entry name" value="SnoaL-like"/>
</dbReference>
<accession>A0A160VC38</accession>